<evidence type="ECO:0000313" key="6">
    <source>
        <dbReference type="Proteomes" id="UP001642484"/>
    </source>
</evidence>
<evidence type="ECO:0000313" key="5">
    <source>
        <dbReference type="EMBL" id="CAK9109266.1"/>
    </source>
</evidence>
<dbReference type="InterPro" id="IPR036116">
    <property type="entry name" value="FN3_sf"/>
</dbReference>
<evidence type="ECO:0000256" key="3">
    <source>
        <dbReference type="PROSITE-ProRule" id="PRU00708"/>
    </source>
</evidence>
<dbReference type="Gene3D" id="3.50.4.10">
    <property type="entry name" value="Hepatocyte Growth Factor"/>
    <property type="match status" value="2"/>
</dbReference>
<dbReference type="Pfam" id="PF05345">
    <property type="entry name" value="He_PIG"/>
    <property type="match status" value="1"/>
</dbReference>
<gene>
    <name evidence="5" type="ORF">CCMP2556_LOCUS50868</name>
</gene>
<dbReference type="Pfam" id="PF13041">
    <property type="entry name" value="PPR_2"/>
    <property type="match status" value="1"/>
</dbReference>
<dbReference type="PROSITE" id="PS50948">
    <property type="entry name" value="PAN"/>
    <property type="match status" value="1"/>
</dbReference>
<reference evidence="5 6" key="1">
    <citation type="submission" date="2024-02" db="EMBL/GenBank/DDBJ databases">
        <authorList>
            <person name="Chen Y."/>
            <person name="Shah S."/>
            <person name="Dougan E. K."/>
            <person name="Thang M."/>
            <person name="Chan C."/>
        </authorList>
    </citation>
    <scope>NUCLEOTIDE SEQUENCE [LARGE SCALE GENOMIC DNA]</scope>
</reference>
<name>A0ABP0SA96_9DINO</name>
<keyword evidence="6" id="KW-1185">Reference proteome</keyword>
<dbReference type="InterPro" id="IPR000177">
    <property type="entry name" value="Apple"/>
</dbReference>
<organism evidence="5 6">
    <name type="scientific">Durusdinium trenchii</name>
    <dbReference type="NCBI Taxonomy" id="1381693"/>
    <lineage>
        <taxon>Eukaryota</taxon>
        <taxon>Sar</taxon>
        <taxon>Alveolata</taxon>
        <taxon>Dinophyceae</taxon>
        <taxon>Suessiales</taxon>
        <taxon>Symbiodiniaceae</taxon>
        <taxon>Durusdinium</taxon>
    </lineage>
</organism>
<dbReference type="Pfam" id="PF13812">
    <property type="entry name" value="PPR_3"/>
    <property type="match status" value="1"/>
</dbReference>
<dbReference type="InterPro" id="IPR011990">
    <property type="entry name" value="TPR-like_helical_dom_sf"/>
</dbReference>
<dbReference type="Gene3D" id="1.25.40.10">
    <property type="entry name" value="Tetratricopeptide repeat domain"/>
    <property type="match status" value="3"/>
</dbReference>
<sequence>MDVDRAKTVTPSPAWREAFDRLFEQAEPNRVRLDVILYNSTISAAGAGGGWRRAFSLLKQLDSKLLSPTVVTFGAAISACEKSSRWPSALQTFEEVESWRDTPVKRNVILCNATMSSAGKGLQWLEALQIFSRARCNQQLGLSTTSSNAVLSACEKHVQWPVAMALQAEMPQLRLQSDVITANVMISGLGKGGQWRFAVLVFAGCHRKQLEPTSVTCSAAVSASEEAKDWQRAIWLLECKTADRMSFNGAISACGLQSKWQEALLSFRLLEAFSLEASTVSYNSAISACEKAELWQEALHLFAQARTRRLHPDVVTYNAVISSCDKRLQWQLALSLLKELQMQRLAPTAITYSATISACEKSSQWQRALRLFESASRLLQPDVVAYTAIIRACKKLAQWQDGLGLFFQLHRQTLDDTELTEVSRLIASMTPWRHALALALERPRGARGSAATYGFAVARALEGAAGACAVGLLLMLSLAQSQDADLNVSLVGIQDQSVFCTVTIASEALPGTLWLYLSVLGAEPTDSELKTGLGALGLSSCTDLGTPITATVVNLGLAACGLTLGESYTLQLLFEGNGTRLLRSNFTVPPEPSPLPPGPYCFDIDYDYAGATVQSNSTAASAIECQSLCFVSSSCLHFRFTYTADPSVERCELLSTGPLSGSASPNVGTVTGPKNCESRDVLYFHGRGNLFRTEPTPIVRGIPVTIFVQGENFDPDYDRIVAVDATYVCGGAFLPGAPGAYDVKGLRPNTWQQWRELPCNDTGSAPELMICGSSAVLFDTLGPVRLCACDAGALPFGCASGDGSFSDFSVSVTVDVLDVTGPFNNNTADCPAGRECTVTGLQGYKMSAGDKLMLRDNCSEAPSVAYTGASRPSPDPAQGQGATYLFEELNTASCQPNHTQGPCMVARLCYCAAAPGSTHNCLVETDFQTDAGEVRFFGAPGIVEGLVLLQEDFESFTLRWNYPDDDGGGVVTEYHLFFRTCPGGNYTDGVESEYFIPVEPGENRWGVALNATYHFREPLVQAVPTPIEAATRYCMVVLATNAAATGRRDIAQEFVWVTDVFPPKDLSYPNASLYVVKDVPMAPMIPVVTTRDCRSLPSVANTVPQLVARDCAVQNYDIQPDLPAGLTLDPISGVISGTATELQARPEIYLVTATNEGGKTSAYITLAVIGQIRDSTLSSCVTAPMTGDLVLTFRLPSISEVPRLEASRNFPQMLRLVLLRPLLLTLLRSSGDPLGDVSRRAAMGCGTLVLDVDSTAPGGFPPPTLCHWQDSKDLNLGDAGAIGARLHLLFQGEATFQNDFSYQMVLKAGFTPSSANQELLELTLFASEASQDERGLSADAFGAWTNLAALPKSSPALQLRQAVLLPQEDTPWYTGRPIYSPGFSNPLVGEVPSGYPYPEGFPAPGVRTCVNFSSYCATSPHQYVNTAEGTAWYQDTDAELGLFPFFALLTGTAVLLQEIQAQMLFNPFGSYALSAVNSFSLTERFLTNLMSFQMEFALSPDISGALTLEQFITACPSSPLRTPLMRLGPVCSVLAGPSFVTCTCESSLQNHPLQRCDRLRIRVNAGGDIRASITASVRLFATEDWWPGYQPTQWYIQLKSEFGGLNSYRKVANAGFTVWQDFLMVQTTPELCAAECLSRLNNPAPCNSFKYHKVDQDCYLSSYVESAASPLRTDWPGDVFDYYEYQEQVAYALQTQQVLVFSGVFFSNITMLAETYLQPPPPSAPAFGAVELFFPSYVNQPWLRCRIDLSLVVPIHGQSTPTSLDFLVPSGFLGMALETRHVAVPTPLGRGYCGVGRCRWLLTDGQALWPKVNYGFQVTFRNPPDPRLVGESWILQVVSSGFVDGPSYSSAPVSVPHPLAVDGQLLGCAVHLNDPKYQPSLGNTNSSLDLFFVLANAWSAGAVLVVQLPEAFSLTSDCEVWPLTPWLRWDEVACTSSNASLAVNFTAPLPSGAALALRIAPLFLTDFAPKESLNLRLESRPVAVQQQFGGALLDARDACHPKVWSCGLYPVWAAELVWRPSLYRLDFFEARLSNLERRRSTWVHLRFAVNTTLAFQGNPEDILKISPPYGFSILDVHSSSLQALRRREQSGQLNLPEVVDLPTAIETSKGTFLLKLDSRSNLQGLRVSNLYGVVQAQQQHFVNLSVSFPESGVEPSLVDVLSREPNRSACANVWGLGFEAEDQALVSGFAQGEILAALEQLVVECNTRAVDASNALSIRFRATGRVLSLPAGESLVIALRFSQDFEMTEPSPVAEYAAPDMRSTETGVELEGRTFRKLGCPSSLALYSLGRRLRQELPGCVVFFNDFQSITEVFFNASGVVPDTSNEVLLRVRNPPWTGSAPNITLVAYRTDRRPFRLVPVPLSLAESTRALVPLQVPLTTRCDPLLRAMEAEVFAGSCLLPGFASEVTLGFLAPEVFQAPVAATLRAPEGFRIAWDCNFEASQLVGPGGRTLEFLLAGFFSDCVVMPDGRSISFTITRDIKAVTSWTFFTIHAVNPPVEELPASTDQSSWALEVGAHAAYGAMQLPLRTFQAVYARGRGGRPPGLRGDRTGRDGWERLVHEQKTERSSAFRLRNCKLEVGSRVQGSYSDFTNLLFMF</sequence>
<keyword evidence="1" id="KW-0677">Repeat</keyword>
<feature type="domain" description="Apple" evidence="4">
    <location>
        <begin position="601"/>
        <end position="676"/>
    </location>
</feature>
<dbReference type="SUPFAM" id="SSF49265">
    <property type="entry name" value="Fibronectin type III"/>
    <property type="match status" value="1"/>
</dbReference>
<feature type="repeat" description="PPR" evidence="3">
    <location>
        <begin position="278"/>
        <end position="312"/>
    </location>
</feature>
<dbReference type="InterPro" id="IPR013783">
    <property type="entry name" value="Ig-like_fold"/>
</dbReference>
<dbReference type="Pfam" id="PF01535">
    <property type="entry name" value="PPR"/>
    <property type="match status" value="2"/>
</dbReference>
<dbReference type="SUPFAM" id="SSF57414">
    <property type="entry name" value="Hairpin loop containing domain-like"/>
    <property type="match status" value="2"/>
</dbReference>
<dbReference type="SMART" id="SM00223">
    <property type="entry name" value="APPLE"/>
    <property type="match status" value="1"/>
</dbReference>
<proteinExistence type="predicted"/>
<dbReference type="InterPro" id="IPR002885">
    <property type="entry name" value="PPR_rpt"/>
</dbReference>
<dbReference type="Pfam" id="PF00024">
    <property type="entry name" value="PAN_1"/>
    <property type="match status" value="1"/>
</dbReference>
<dbReference type="SMART" id="SM00473">
    <property type="entry name" value="PAN_AP"/>
    <property type="match status" value="2"/>
</dbReference>
<dbReference type="PANTHER" id="PTHR47447">
    <property type="entry name" value="OS03G0856100 PROTEIN"/>
    <property type="match status" value="1"/>
</dbReference>
<dbReference type="InterPro" id="IPR003609">
    <property type="entry name" value="Pan_app"/>
</dbReference>
<evidence type="ECO:0000256" key="1">
    <source>
        <dbReference type="ARBA" id="ARBA00022737"/>
    </source>
</evidence>
<evidence type="ECO:0000256" key="2">
    <source>
        <dbReference type="ARBA" id="ARBA00023157"/>
    </source>
</evidence>
<dbReference type="EMBL" id="CAXAMN010027195">
    <property type="protein sequence ID" value="CAK9109266.1"/>
    <property type="molecule type" value="Genomic_DNA"/>
</dbReference>
<comment type="caution">
    <text evidence="5">The sequence shown here is derived from an EMBL/GenBank/DDBJ whole genome shotgun (WGS) entry which is preliminary data.</text>
</comment>
<feature type="repeat" description="PPR" evidence="3">
    <location>
        <begin position="313"/>
        <end position="347"/>
    </location>
</feature>
<accession>A0ABP0SA96</accession>
<dbReference type="Proteomes" id="UP001642484">
    <property type="component" value="Unassembled WGS sequence"/>
</dbReference>
<protein>
    <recommendedName>
        <fullName evidence="4">Apple domain-containing protein</fullName>
    </recommendedName>
</protein>
<dbReference type="PANTHER" id="PTHR47447:SF17">
    <property type="entry name" value="OS12G0638900 PROTEIN"/>
    <property type="match status" value="1"/>
</dbReference>
<feature type="repeat" description="PPR" evidence="3">
    <location>
        <begin position="178"/>
        <end position="212"/>
    </location>
</feature>
<dbReference type="Gene3D" id="2.60.40.10">
    <property type="entry name" value="Immunoglobulins"/>
    <property type="match status" value="1"/>
</dbReference>
<evidence type="ECO:0000259" key="4">
    <source>
        <dbReference type="PROSITE" id="PS50948"/>
    </source>
</evidence>
<dbReference type="PROSITE" id="PS51375">
    <property type="entry name" value="PPR"/>
    <property type="match status" value="3"/>
</dbReference>
<keyword evidence="2" id="KW-1015">Disulfide bond</keyword>